<dbReference type="Gene3D" id="3.40.50.1000">
    <property type="entry name" value="HAD superfamily/HAD-like"/>
    <property type="match status" value="1"/>
</dbReference>
<evidence type="ECO:0000256" key="2">
    <source>
        <dbReference type="ARBA" id="ARBA00022692"/>
    </source>
</evidence>
<dbReference type="GO" id="GO:0016020">
    <property type="term" value="C:membrane"/>
    <property type="evidence" value="ECO:0007669"/>
    <property type="project" value="UniProtKB-SubCell"/>
</dbReference>
<keyword evidence="5 6" id="KW-0472">Membrane</keyword>
<dbReference type="NCBIfam" id="TIGR01494">
    <property type="entry name" value="ATPase_P-type"/>
    <property type="match status" value="1"/>
</dbReference>
<keyword evidence="2 6" id="KW-0812">Transmembrane</keyword>
<dbReference type="SUPFAM" id="SSF56784">
    <property type="entry name" value="HAD-like"/>
    <property type="match status" value="1"/>
</dbReference>
<evidence type="ECO:0008006" key="9">
    <source>
        <dbReference type="Google" id="ProtNLM"/>
    </source>
</evidence>
<keyword evidence="4 6" id="KW-1133">Transmembrane helix</keyword>
<dbReference type="InterPro" id="IPR001757">
    <property type="entry name" value="P_typ_ATPase"/>
</dbReference>
<dbReference type="STRING" id="2711.A0A067E4W5"/>
<name>A0A067E4W5_CITSI</name>
<protein>
    <recommendedName>
        <fullName evidence="9">Cation-transporting P-type ATPase C-terminal domain-containing protein</fullName>
    </recommendedName>
</protein>
<accession>A0A067E4W5</accession>
<keyword evidence="8" id="KW-1185">Reference proteome</keyword>
<dbReference type="GO" id="GO:0016887">
    <property type="term" value="F:ATP hydrolysis activity"/>
    <property type="evidence" value="ECO:0007669"/>
    <property type="project" value="InterPro"/>
</dbReference>
<evidence type="ECO:0000256" key="6">
    <source>
        <dbReference type="SAM" id="Phobius"/>
    </source>
</evidence>
<dbReference type="PANTHER" id="PTHR24093:SF509">
    <property type="entry name" value="CALCIUM-TRANSPORTING ATPASE"/>
    <property type="match status" value="1"/>
</dbReference>
<dbReference type="InterPro" id="IPR023298">
    <property type="entry name" value="ATPase_P-typ_TM_dom_sf"/>
</dbReference>
<dbReference type="GO" id="GO:0005524">
    <property type="term" value="F:ATP binding"/>
    <property type="evidence" value="ECO:0007669"/>
    <property type="project" value="InterPro"/>
</dbReference>
<reference evidence="7 8" key="1">
    <citation type="submission" date="2014-04" db="EMBL/GenBank/DDBJ databases">
        <authorList>
            <consortium name="International Citrus Genome Consortium"/>
            <person name="Gmitter F."/>
            <person name="Chen C."/>
            <person name="Farmerie W."/>
            <person name="Harkins T."/>
            <person name="Desany B."/>
            <person name="Mohiuddin M."/>
            <person name="Kodira C."/>
            <person name="Borodovsky M."/>
            <person name="Lomsadze A."/>
            <person name="Burns P."/>
            <person name="Jenkins J."/>
            <person name="Prochnik S."/>
            <person name="Shu S."/>
            <person name="Chapman J."/>
            <person name="Pitluck S."/>
            <person name="Schmutz J."/>
            <person name="Rokhsar D."/>
        </authorList>
    </citation>
    <scope>NUCLEOTIDE SEQUENCE</scope>
</reference>
<feature type="non-terminal residue" evidence="7">
    <location>
        <position position="1"/>
    </location>
</feature>
<evidence type="ECO:0000256" key="5">
    <source>
        <dbReference type="ARBA" id="ARBA00023136"/>
    </source>
</evidence>
<comment type="subcellular location">
    <subcellularLocation>
        <location evidence="1">Membrane</location>
    </subcellularLocation>
</comment>
<evidence type="ECO:0000313" key="7">
    <source>
        <dbReference type="EMBL" id="KDO46262.1"/>
    </source>
</evidence>
<feature type="transmembrane region" description="Helical" evidence="6">
    <location>
        <begin position="113"/>
        <end position="137"/>
    </location>
</feature>
<dbReference type="SUPFAM" id="SSF81665">
    <property type="entry name" value="Calcium ATPase, transmembrane domain M"/>
    <property type="match status" value="1"/>
</dbReference>
<dbReference type="EMBL" id="KK785220">
    <property type="protein sequence ID" value="KDO46262.1"/>
    <property type="molecule type" value="Genomic_DNA"/>
</dbReference>
<evidence type="ECO:0000256" key="4">
    <source>
        <dbReference type="ARBA" id="ARBA00022989"/>
    </source>
</evidence>
<dbReference type="InterPro" id="IPR023214">
    <property type="entry name" value="HAD_sf"/>
</dbReference>
<dbReference type="Gene3D" id="2.70.150.10">
    <property type="entry name" value="Calcium-transporting ATPase, cytoplasmic transduction domain A"/>
    <property type="match status" value="1"/>
</dbReference>
<dbReference type="InterPro" id="IPR008250">
    <property type="entry name" value="ATPase_P-typ_transduc_dom_A_sf"/>
</dbReference>
<dbReference type="Gene3D" id="1.20.1110.10">
    <property type="entry name" value="Calcium-transporting ATPase, transmembrane domain"/>
    <property type="match status" value="1"/>
</dbReference>
<dbReference type="SUPFAM" id="SSF81653">
    <property type="entry name" value="Calcium ATPase, transduction domain A"/>
    <property type="match status" value="1"/>
</dbReference>
<evidence type="ECO:0000256" key="1">
    <source>
        <dbReference type="ARBA" id="ARBA00004370"/>
    </source>
</evidence>
<dbReference type="InterPro" id="IPR036412">
    <property type="entry name" value="HAD-like_sf"/>
</dbReference>
<feature type="transmembrane region" description="Helical" evidence="6">
    <location>
        <begin position="12"/>
        <end position="28"/>
    </location>
</feature>
<keyword evidence="3" id="KW-0460">Magnesium</keyword>
<dbReference type="Proteomes" id="UP000027120">
    <property type="component" value="Unassembled WGS sequence"/>
</dbReference>
<organism evidence="7 8">
    <name type="scientific">Citrus sinensis</name>
    <name type="common">Sweet orange</name>
    <name type="synonym">Citrus aurantium var. sinensis</name>
    <dbReference type="NCBI Taxonomy" id="2711"/>
    <lineage>
        <taxon>Eukaryota</taxon>
        <taxon>Viridiplantae</taxon>
        <taxon>Streptophyta</taxon>
        <taxon>Embryophyta</taxon>
        <taxon>Tracheophyta</taxon>
        <taxon>Spermatophyta</taxon>
        <taxon>Magnoliopsida</taxon>
        <taxon>eudicotyledons</taxon>
        <taxon>Gunneridae</taxon>
        <taxon>Pentapetalae</taxon>
        <taxon>rosids</taxon>
        <taxon>malvids</taxon>
        <taxon>Sapindales</taxon>
        <taxon>Rutaceae</taxon>
        <taxon>Aurantioideae</taxon>
        <taxon>Citrus</taxon>
    </lineage>
</organism>
<sequence length="345" mass="37660">GPKEGWFDGDGVISAVLVVVIVSAVSNFKQSRQFQALANESSDIRVTGDQIPADGLFLNGHSLKVDECSMTGETDRWLWLRARHFCWNEHCLGTRDEMGNREFLGTNTKVDDVIYIIAAAVTIIVVAIPEGLPLALLQEAVGLNTICNVYKSNSESTTEITGSPTEKAILSWAVFDLGMNRNNTDVAAKSLRCMAFARTKVAEADDEVIEGVQFRNLSAEEGVAKIENIRVTARSSVPDKLLTVQSLKPKGYVVAVTGDGTNDAPAPKVADIGPWMGIEGTKWAKEGSDIIIMDDNFTSVVTDQRWGRCVNNNIQKCLQFQLTVNFAALIVNIFAAVQKFRNSSQ</sequence>
<dbReference type="PANTHER" id="PTHR24093">
    <property type="entry name" value="CATION TRANSPORTING ATPASE"/>
    <property type="match status" value="1"/>
</dbReference>
<gene>
    <name evidence="7" type="ORF">CISIN_1g0443341mg</name>
</gene>
<evidence type="ECO:0000256" key="3">
    <source>
        <dbReference type="ARBA" id="ARBA00022842"/>
    </source>
</evidence>
<dbReference type="AlphaFoldDB" id="A0A067E4W5"/>
<proteinExistence type="predicted"/>
<evidence type="ECO:0000313" key="8">
    <source>
        <dbReference type="Proteomes" id="UP000027120"/>
    </source>
</evidence>